<evidence type="ECO:0000313" key="2">
    <source>
        <dbReference type="EMBL" id="MEQ2194267.1"/>
    </source>
</evidence>
<evidence type="ECO:0000313" key="3">
    <source>
        <dbReference type="Proteomes" id="UP001434883"/>
    </source>
</evidence>
<proteinExistence type="predicted"/>
<gene>
    <name evidence="2" type="ORF">XENOCAPTIV_026456</name>
</gene>
<dbReference type="PANTHER" id="PTHR10166">
    <property type="entry name" value="VOLTAGE-DEPENDENT CALCIUM CHANNEL SUBUNIT ALPHA-2/DELTA-RELATED"/>
    <property type="match status" value="1"/>
</dbReference>
<organism evidence="2 3">
    <name type="scientific">Xenoophorus captivus</name>
    <dbReference type="NCBI Taxonomy" id="1517983"/>
    <lineage>
        <taxon>Eukaryota</taxon>
        <taxon>Metazoa</taxon>
        <taxon>Chordata</taxon>
        <taxon>Craniata</taxon>
        <taxon>Vertebrata</taxon>
        <taxon>Euteleostomi</taxon>
        <taxon>Actinopterygii</taxon>
        <taxon>Neopterygii</taxon>
        <taxon>Teleostei</taxon>
        <taxon>Neoteleostei</taxon>
        <taxon>Acanthomorphata</taxon>
        <taxon>Ovalentaria</taxon>
        <taxon>Atherinomorphae</taxon>
        <taxon>Cyprinodontiformes</taxon>
        <taxon>Goodeidae</taxon>
        <taxon>Xenoophorus</taxon>
    </lineage>
</organism>
<accession>A0ABV0QEM0</accession>
<name>A0ABV0QEM0_9TELE</name>
<dbReference type="Pfam" id="PF08473">
    <property type="entry name" value="VGCC_alpha2"/>
    <property type="match status" value="1"/>
</dbReference>
<dbReference type="Proteomes" id="UP001434883">
    <property type="component" value="Unassembled WGS sequence"/>
</dbReference>
<feature type="domain" description="Voltage-dependent calcium channel alpha-2/delta subunit conserved region" evidence="1">
    <location>
        <begin position="1"/>
        <end position="126"/>
    </location>
</feature>
<feature type="non-terminal residue" evidence="2">
    <location>
        <position position="1"/>
    </location>
</feature>
<dbReference type="InterPro" id="IPR051173">
    <property type="entry name" value="Ca_channel_alpha-2/delta"/>
</dbReference>
<dbReference type="InterPro" id="IPR013680">
    <property type="entry name" value="VDCC_a2/dsu"/>
</dbReference>
<comment type="caution">
    <text evidence="2">The sequence shown here is derived from an EMBL/GenBank/DDBJ whole genome shotgun (WGS) entry which is preliminary data.</text>
</comment>
<keyword evidence="3" id="KW-1185">Reference proteome</keyword>
<sequence>IGVKLDLEAWVDKFKILASNVSDNRQGSHKCGPSRSCEMDCEVNTDDLQCYLIDDGGFLVMSNQRDHWKQIGLFFGDVDPFLMYALYNNSIFARRQSFQYQSACEMVSRSHTGAAPRGIYVVSHADRA</sequence>
<protein>
    <recommendedName>
        <fullName evidence="1">Voltage-dependent calcium channel alpha-2/delta subunit conserved region domain-containing protein</fullName>
    </recommendedName>
</protein>
<dbReference type="PANTHER" id="PTHR10166:SF69">
    <property type="entry name" value="CALCIUM CHANNEL, VOLTAGE-DEPENDENT, ALPHA 2_DELTA SUBUNIT 2 ISOFORM X1"/>
    <property type="match status" value="1"/>
</dbReference>
<reference evidence="2 3" key="1">
    <citation type="submission" date="2021-06" db="EMBL/GenBank/DDBJ databases">
        <authorList>
            <person name="Palmer J.M."/>
        </authorList>
    </citation>
    <scope>NUCLEOTIDE SEQUENCE [LARGE SCALE GENOMIC DNA]</scope>
    <source>
        <strain evidence="2 3">XC_2019</strain>
        <tissue evidence="2">Muscle</tissue>
    </source>
</reference>
<evidence type="ECO:0000259" key="1">
    <source>
        <dbReference type="Pfam" id="PF08473"/>
    </source>
</evidence>
<dbReference type="EMBL" id="JAHRIN010009061">
    <property type="protein sequence ID" value="MEQ2194267.1"/>
    <property type="molecule type" value="Genomic_DNA"/>
</dbReference>